<gene>
    <name evidence="2" type="ORF">OAUR00152_LOCUS31989</name>
</gene>
<name>A0A7S4JQR1_9STRA</name>
<protein>
    <submittedName>
        <fullName evidence="2">Uncharacterized protein</fullName>
    </submittedName>
</protein>
<proteinExistence type="predicted"/>
<feature type="transmembrane region" description="Helical" evidence="1">
    <location>
        <begin position="17"/>
        <end position="36"/>
    </location>
</feature>
<keyword evidence="1" id="KW-1133">Transmembrane helix</keyword>
<dbReference type="AlphaFoldDB" id="A0A7S4JQR1"/>
<sequence length="231" mass="24815">MLPVFCGSTRLAKSSRAYALMILVLAISVQFVVITAEMINELDPDGSGNETCYVEAAGSLRTCAEENLPPVVSEGSEGDNPEDVCEDEMKNVTNCPVPDAADLKVDVPPALWCVAQYYEWLQCVALGCPIQISVCTDAAGGDILLYDDNCEDYQRRGCAREICTRINDNCLPCYPKMENYTSCAEGNVVRCDPPTIETCDLPDDSAGFVALTAEALVALATATASVLLYAL</sequence>
<evidence type="ECO:0000256" key="1">
    <source>
        <dbReference type="SAM" id="Phobius"/>
    </source>
</evidence>
<evidence type="ECO:0000313" key="2">
    <source>
        <dbReference type="EMBL" id="CAE2271007.1"/>
    </source>
</evidence>
<accession>A0A7S4JQR1</accession>
<reference evidence="2" key="1">
    <citation type="submission" date="2021-01" db="EMBL/GenBank/DDBJ databases">
        <authorList>
            <person name="Corre E."/>
            <person name="Pelletier E."/>
            <person name="Niang G."/>
            <person name="Scheremetjew M."/>
            <person name="Finn R."/>
            <person name="Kale V."/>
            <person name="Holt S."/>
            <person name="Cochrane G."/>
            <person name="Meng A."/>
            <person name="Brown T."/>
            <person name="Cohen L."/>
        </authorList>
    </citation>
    <scope>NUCLEOTIDE SEQUENCE</scope>
    <source>
        <strain evidence="2">Isolate 1302-5</strain>
    </source>
</reference>
<keyword evidence="1" id="KW-0472">Membrane</keyword>
<keyword evidence="1" id="KW-0812">Transmembrane</keyword>
<organism evidence="2">
    <name type="scientific">Odontella aurita</name>
    <dbReference type="NCBI Taxonomy" id="265563"/>
    <lineage>
        <taxon>Eukaryota</taxon>
        <taxon>Sar</taxon>
        <taxon>Stramenopiles</taxon>
        <taxon>Ochrophyta</taxon>
        <taxon>Bacillariophyta</taxon>
        <taxon>Mediophyceae</taxon>
        <taxon>Biddulphiophycidae</taxon>
        <taxon>Eupodiscales</taxon>
        <taxon>Odontellaceae</taxon>
        <taxon>Odontella</taxon>
    </lineage>
</organism>
<dbReference type="EMBL" id="HBKQ01046394">
    <property type="protein sequence ID" value="CAE2271007.1"/>
    <property type="molecule type" value="Transcribed_RNA"/>
</dbReference>
<feature type="transmembrane region" description="Helical" evidence="1">
    <location>
        <begin position="208"/>
        <end position="230"/>
    </location>
</feature>